<gene>
    <name evidence="2" type="ORF">BO78DRAFT_66264</name>
</gene>
<reference evidence="2 3" key="1">
    <citation type="submission" date="2018-02" db="EMBL/GenBank/DDBJ databases">
        <title>The genomes of Aspergillus section Nigri reveals drivers in fungal speciation.</title>
        <authorList>
            <consortium name="DOE Joint Genome Institute"/>
            <person name="Vesth T.C."/>
            <person name="Nybo J."/>
            <person name="Theobald S."/>
            <person name="Brandl J."/>
            <person name="Frisvad J.C."/>
            <person name="Nielsen K.F."/>
            <person name="Lyhne E.K."/>
            <person name="Kogle M.E."/>
            <person name="Kuo A."/>
            <person name="Riley R."/>
            <person name="Clum A."/>
            <person name="Nolan M."/>
            <person name="Lipzen A."/>
            <person name="Salamov A."/>
            <person name="Henrissat B."/>
            <person name="Wiebenga A."/>
            <person name="De vries R.P."/>
            <person name="Grigoriev I.V."/>
            <person name="Mortensen U.H."/>
            <person name="Andersen M.R."/>
            <person name="Baker S.E."/>
        </authorList>
    </citation>
    <scope>NUCLEOTIDE SEQUENCE [LARGE SCALE GENOMIC DNA]</scope>
    <source>
        <strain evidence="2 3">CBS 121057</strain>
    </source>
</reference>
<sequence length="165" mass="18290">MIPQLSVSAQQGSRHSAVATARKGQEQSSRVDQRGPGRVPADAEQEHFSPCSRLATVRGKKIPKQIATDRANRVDARRLGRTNFNFCPKASCHAKRHRGPLQFYLEQAAGTISSIIKIAEECLVDRKGRNQERPAVDKRQCLPLRKLRGGRPSSFISLPPPPHPN</sequence>
<organism evidence="2 3">
    <name type="scientific">Aspergillus sclerotiicarbonarius (strain CBS 121057 / IBT 28362)</name>
    <dbReference type="NCBI Taxonomy" id="1448318"/>
    <lineage>
        <taxon>Eukaryota</taxon>
        <taxon>Fungi</taxon>
        <taxon>Dikarya</taxon>
        <taxon>Ascomycota</taxon>
        <taxon>Pezizomycotina</taxon>
        <taxon>Eurotiomycetes</taxon>
        <taxon>Eurotiomycetidae</taxon>
        <taxon>Eurotiales</taxon>
        <taxon>Aspergillaceae</taxon>
        <taxon>Aspergillus</taxon>
        <taxon>Aspergillus subgen. Circumdati</taxon>
    </lineage>
</organism>
<proteinExistence type="predicted"/>
<feature type="region of interest" description="Disordered" evidence="1">
    <location>
        <begin position="1"/>
        <end position="48"/>
    </location>
</feature>
<feature type="compositionally biased region" description="Basic and acidic residues" evidence="1">
    <location>
        <begin position="127"/>
        <end position="140"/>
    </location>
</feature>
<dbReference type="EMBL" id="KZ826316">
    <property type="protein sequence ID" value="PYI12069.1"/>
    <property type="molecule type" value="Genomic_DNA"/>
</dbReference>
<accession>A0A319F7E6</accession>
<feature type="compositionally biased region" description="Polar residues" evidence="1">
    <location>
        <begin position="1"/>
        <end position="14"/>
    </location>
</feature>
<evidence type="ECO:0000313" key="2">
    <source>
        <dbReference type="EMBL" id="PYI12069.1"/>
    </source>
</evidence>
<feature type="region of interest" description="Disordered" evidence="1">
    <location>
        <begin position="127"/>
        <end position="165"/>
    </location>
</feature>
<feature type="compositionally biased region" description="Basic and acidic residues" evidence="1">
    <location>
        <begin position="23"/>
        <end position="35"/>
    </location>
</feature>
<dbReference type="VEuPathDB" id="FungiDB:BO78DRAFT_66264"/>
<dbReference type="Proteomes" id="UP000248423">
    <property type="component" value="Unassembled WGS sequence"/>
</dbReference>
<evidence type="ECO:0000313" key="3">
    <source>
        <dbReference type="Proteomes" id="UP000248423"/>
    </source>
</evidence>
<dbReference type="AlphaFoldDB" id="A0A319F7E6"/>
<keyword evidence="3" id="KW-1185">Reference proteome</keyword>
<protein>
    <submittedName>
        <fullName evidence="2">Uncharacterized protein</fullName>
    </submittedName>
</protein>
<name>A0A319F7E6_ASPSB</name>
<evidence type="ECO:0000256" key="1">
    <source>
        <dbReference type="SAM" id="MobiDB-lite"/>
    </source>
</evidence>